<name>A0A226E730_FOLCA</name>
<feature type="compositionally biased region" description="Acidic residues" evidence="1">
    <location>
        <begin position="358"/>
        <end position="372"/>
    </location>
</feature>
<evidence type="ECO:0000313" key="3">
    <source>
        <dbReference type="EMBL" id="OXA53130.1"/>
    </source>
</evidence>
<protein>
    <recommendedName>
        <fullName evidence="2">C2H2-type domain-containing protein</fullName>
    </recommendedName>
</protein>
<keyword evidence="4" id="KW-1185">Reference proteome</keyword>
<dbReference type="EMBL" id="LNIX01000006">
    <property type="protein sequence ID" value="OXA53130.1"/>
    <property type="molecule type" value="Genomic_DNA"/>
</dbReference>
<gene>
    <name evidence="3" type="ORF">Fcan01_12340</name>
</gene>
<dbReference type="Pfam" id="PF12756">
    <property type="entry name" value="zf-C2H2_2"/>
    <property type="match status" value="1"/>
</dbReference>
<proteinExistence type="predicted"/>
<feature type="region of interest" description="Disordered" evidence="1">
    <location>
        <begin position="354"/>
        <end position="385"/>
    </location>
</feature>
<dbReference type="PANTHER" id="PTHR13182">
    <property type="entry name" value="ZINC FINGER PROTEIN 622"/>
    <property type="match status" value="1"/>
</dbReference>
<comment type="caution">
    <text evidence="3">The sequence shown here is derived from an EMBL/GenBank/DDBJ whole genome shotgun (WGS) entry which is preliminary data.</text>
</comment>
<organism evidence="3 4">
    <name type="scientific">Folsomia candida</name>
    <name type="common">Springtail</name>
    <dbReference type="NCBI Taxonomy" id="158441"/>
    <lineage>
        <taxon>Eukaryota</taxon>
        <taxon>Metazoa</taxon>
        <taxon>Ecdysozoa</taxon>
        <taxon>Arthropoda</taxon>
        <taxon>Hexapoda</taxon>
        <taxon>Collembola</taxon>
        <taxon>Entomobryomorpha</taxon>
        <taxon>Isotomoidea</taxon>
        <taxon>Isotomidae</taxon>
        <taxon>Proisotominae</taxon>
        <taxon>Folsomia</taxon>
    </lineage>
</organism>
<dbReference type="Gene3D" id="3.30.160.60">
    <property type="entry name" value="Classic Zinc Finger"/>
    <property type="match status" value="1"/>
</dbReference>
<reference evidence="3 4" key="1">
    <citation type="submission" date="2015-12" db="EMBL/GenBank/DDBJ databases">
        <title>The genome of Folsomia candida.</title>
        <authorList>
            <person name="Faddeeva A."/>
            <person name="Derks M.F."/>
            <person name="Anvar Y."/>
            <person name="Smit S."/>
            <person name="Van Straalen N."/>
            <person name="Roelofs D."/>
        </authorList>
    </citation>
    <scope>NUCLEOTIDE SEQUENCE [LARGE SCALE GENOMIC DNA]</scope>
    <source>
        <strain evidence="3 4">VU population</strain>
        <tissue evidence="3">Whole body</tissue>
    </source>
</reference>
<evidence type="ECO:0000313" key="4">
    <source>
        <dbReference type="Proteomes" id="UP000198287"/>
    </source>
</evidence>
<dbReference type="OrthoDB" id="19329at2759"/>
<dbReference type="InterPro" id="IPR013087">
    <property type="entry name" value="Znf_C2H2_type"/>
</dbReference>
<feature type="compositionally biased region" description="Basic residues" evidence="1">
    <location>
        <begin position="375"/>
        <end position="385"/>
    </location>
</feature>
<feature type="region of interest" description="Disordered" evidence="1">
    <location>
        <begin position="165"/>
        <end position="186"/>
    </location>
</feature>
<dbReference type="PROSITE" id="PS00028">
    <property type="entry name" value="ZINC_FINGER_C2H2_1"/>
    <property type="match status" value="1"/>
</dbReference>
<accession>A0A226E730</accession>
<sequence>MGSTTEDCLRIWDLLDSSEKEEWLSLGIQIAERTKIEEQPSKTCIFCPTEAAGVDAIVLHMTLAHNFSVADKEYCNNVEGLLDYLASKVKEKLLCLWCDEKKKAFFVMRRVLRKMLIFFIKQHMRDKGHCKMRLHTDTSLKYGPFYDFTAKFRQIDAEMDEIYRPPQQPDVSEEDDGKEIEWTDGSKPGYKKCSKCGTEVARGNYPRHAKASHDPNNAFPCLECNTRWSTEVGLRAHVGMAHATIKQMDKLSKHNDYENEQRRHKCSRRELTPENGYTIAHGESVGSGITGNNKDEIEWCKNYARRCIVDLAKRASVRSPVTCLQLSTERKQEIKEKLRIFPILRPYVVETPSWIDEGTVDGDESDQSEEEKPEVKRRKMTSNEA</sequence>
<dbReference type="GO" id="GO:0030687">
    <property type="term" value="C:preribosome, large subunit precursor"/>
    <property type="evidence" value="ECO:0007669"/>
    <property type="project" value="TreeGrafter"/>
</dbReference>
<dbReference type="InterPro" id="IPR040025">
    <property type="entry name" value="Znf622/Rei1/Reh1"/>
</dbReference>
<evidence type="ECO:0000256" key="1">
    <source>
        <dbReference type="SAM" id="MobiDB-lite"/>
    </source>
</evidence>
<dbReference type="AlphaFoldDB" id="A0A226E730"/>
<dbReference type="InterPro" id="IPR041661">
    <property type="entry name" value="ZN622/Rei1/Reh1_Znf-C2H2"/>
</dbReference>
<dbReference type="Proteomes" id="UP000198287">
    <property type="component" value="Unassembled WGS sequence"/>
</dbReference>
<dbReference type="PANTHER" id="PTHR13182:SF8">
    <property type="entry name" value="CYTOPLASMIC 60S SUBUNIT BIOGENESIS FACTOR ZNF622"/>
    <property type="match status" value="1"/>
</dbReference>
<dbReference type="GO" id="GO:0042273">
    <property type="term" value="P:ribosomal large subunit biogenesis"/>
    <property type="evidence" value="ECO:0007669"/>
    <property type="project" value="TreeGrafter"/>
</dbReference>
<feature type="domain" description="C2H2-type" evidence="2">
    <location>
        <begin position="221"/>
        <end position="242"/>
    </location>
</feature>
<dbReference type="STRING" id="158441.A0A226E730"/>
<evidence type="ECO:0000259" key="2">
    <source>
        <dbReference type="PROSITE" id="PS00028"/>
    </source>
</evidence>